<dbReference type="EMBL" id="BKCJ010006249">
    <property type="protein sequence ID" value="GEU71131.1"/>
    <property type="molecule type" value="Genomic_DNA"/>
</dbReference>
<keyword evidence="3" id="KW-0732">Signal</keyword>
<reference evidence="4" key="1">
    <citation type="journal article" date="2019" name="Sci. Rep.">
        <title>Draft genome of Tanacetum cinerariifolium, the natural source of mosquito coil.</title>
        <authorList>
            <person name="Yamashiro T."/>
            <person name="Shiraishi A."/>
            <person name="Satake H."/>
            <person name="Nakayama K."/>
        </authorList>
    </citation>
    <scope>NUCLEOTIDE SEQUENCE</scope>
</reference>
<protein>
    <submittedName>
        <fullName evidence="4">Putative concanavalin A-like lectin/glucanase domain-containing protein</fullName>
    </submittedName>
</protein>
<organism evidence="4">
    <name type="scientific">Tanacetum cinerariifolium</name>
    <name type="common">Dalmatian daisy</name>
    <name type="synonym">Chrysanthemum cinerariifolium</name>
    <dbReference type="NCBI Taxonomy" id="118510"/>
    <lineage>
        <taxon>Eukaryota</taxon>
        <taxon>Viridiplantae</taxon>
        <taxon>Streptophyta</taxon>
        <taxon>Embryophyta</taxon>
        <taxon>Tracheophyta</taxon>
        <taxon>Spermatophyta</taxon>
        <taxon>Magnoliopsida</taxon>
        <taxon>eudicotyledons</taxon>
        <taxon>Gunneridae</taxon>
        <taxon>Pentapetalae</taxon>
        <taxon>asterids</taxon>
        <taxon>campanulids</taxon>
        <taxon>Asterales</taxon>
        <taxon>Asteraceae</taxon>
        <taxon>Asteroideae</taxon>
        <taxon>Anthemideae</taxon>
        <taxon>Anthemidinae</taxon>
        <taxon>Tanacetum</taxon>
    </lineage>
</organism>
<dbReference type="AlphaFoldDB" id="A0A6L2MAX1"/>
<keyword evidence="2" id="KW-0812">Transmembrane</keyword>
<gene>
    <name evidence="4" type="ORF">Tci_043109</name>
</gene>
<sequence length="322" mass="36272">MHPFTSLQVVVLFNLLFFWCPKVVESQVYNPQSKPARALDATLQKYAYRAFLHPRTGIPFDGNIPPYLTGIQVSAMRLRSGSLFHRGVQMFKEFRIPVGLREQPYVERLVMVYHNLGNWSTTYYTLPGYTYLAPVLGLLAYNGSDLSATNLPELDMWASDEAIIIKFGRISTIPDGFVAKCVWFDLHGQVNFTNLESGNECWTFEQGHFSIVVENDSPTVPAPRVPVTPAPPEAPAPSSRTKRNDSMVWAMVGSISGGIALLVLLGLLILWAWRYKKRKRMRELERAADAGEALRMTRVGSMRAPFALSTRTMPNIEHDFSV</sequence>
<dbReference type="Pfam" id="PF06697">
    <property type="entry name" value="DUF1191"/>
    <property type="match status" value="1"/>
</dbReference>
<name>A0A6L2MAX1_TANCI</name>
<feature type="compositionally biased region" description="Pro residues" evidence="1">
    <location>
        <begin position="220"/>
        <end position="235"/>
    </location>
</feature>
<feature type="signal peptide" evidence="3">
    <location>
        <begin position="1"/>
        <end position="26"/>
    </location>
</feature>
<dbReference type="InterPro" id="IPR010605">
    <property type="entry name" value="DUF1191"/>
</dbReference>
<evidence type="ECO:0000313" key="4">
    <source>
        <dbReference type="EMBL" id="GEU71131.1"/>
    </source>
</evidence>
<keyword evidence="2" id="KW-1133">Transmembrane helix</keyword>
<feature type="chain" id="PRO_5026705228" evidence="3">
    <location>
        <begin position="27"/>
        <end position="322"/>
    </location>
</feature>
<accession>A0A6L2MAX1</accession>
<feature type="transmembrane region" description="Helical" evidence="2">
    <location>
        <begin position="247"/>
        <end position="273"/>
    </location>
</feature>
<keyword evidence="2" id="KW-0472">Membrane</keyword>
<dbReference type="PANTHER" id="PTHR33512:SF14">
    <property type="entry name" value="EXPRESSED PROTEIN"/>
    <property type="match status" value="1"/>
</dbReference>
<keyword evidence="4" id="KW-0430">Lectin</keyword>
<dbReference type="GO" id="GO:0030246">
    <property type="term" value="F:carbohydrate binding"/>
    <property type="evidence" value="ECO:0007669"/>
    <property type="project" value="UniProtKB-KW"/>
</dbReference>
<comment type="caution">
    <text evidence="4">The sequence shown here is derived from an EMBL/GenBank/DDBJ whole genome shotgun (WGS) entry which is preliminary data.</text>
</comment>
<evidence type="ECO:0000256" key="3">
    <source>
        <dbReference type="SAM" id="SignalP"/>
    </source>
</evidence>
<dbReference type="PANTHER" id="PTHR33512">
    <property type="entry name" value="PROTEIN, PUTATIVE (DUF1191)-RELATED"/>
    <property type="match status" value="1"/>
</dbReference>
<proteinExistence type="predicted"/>
<evidence type="ECO:0000256" key="1">
    <source>
        <dbReference type="SAM" id="MobiDB-lite"/>
    </source>
</evidence>
<evidence type="ECO:0000256" key="2">
    <source>
        <dbReference type="SAM" id="Phobius"/>
    </source>
</evidence>
<feature type="region of interest" description="Disordered" evidence="1">
    <location>
        <begin position="220"/>
        <end position="242"/>
    </location>
</feature>
<dbReference type="GO" id="GO:0016020">
    <property type="term" value="C:membrane"/>
    <property type="evidence" value="ECO:0007669"/>
    <property type="project" value="TreeGrafter"/>
</dbReference>